<dbReference type="InParanoid" id="A0A0C3PEI4"/>
<name>A0A0C3PEI4_PISTI</name>
<dbReference type="AlphaFoldDB" id="A0A0C3PEI4"/>
<dbReference type="EMBL" id="KN831948">
    <property type="protein sequence ID" value="KIO12235.1"/>
    <property type="molecule type" value="Genomic_DNA"/>
</dbReference>
<organism evidence="1 2">
    <name type="scientific">Pisolithus tinctorius Marx 270</name>
    <dbReference type="NCBI Taxonomy" id="870435"/>
    <lineage>
        <taxon>Eukaryota</taxon>
        <taxon>Fungi</taxon>
        <taxon>Dikarya</taxon>
        <taxon>Basidiomycota</taxon>
        <taxon>Agaricomycotina</taxon>
        <taxon>Agaricomycetes</taxon>
        <taxon>Agaricomycetidae</taxon>
        <taxon>Boletales</taxon>
        <taxon>Sclerodermatineae</taxon>
        <taxon>Pisolithaceae</taxon>
        <taxon>Pisolithus</taxon>
    </lineage>
</organism>
<reference evidence="1 2" key="1">
    <citation type="submission" date="2014-04" db="EMBL/GenBank/DDBJ databases">
        <authorList>
            <consortium name="DOE Joint Genome Institute"/>
            <person name="Kuo A."/>
            <person name="Kohler A."/>
            <person name="Costa M.D."/>
            <person name="Nagy L.G."/>
            <person name="Floudas D."/>
            <person name="Copeland A."/>
            <person name="Barry K.W."/>
            <person name="Cichocki N."/>
            <person name="Veneault-Fourrey C."/>
            <person name="LaButti K."/>
            <person name="Lindquist E.A."/>
            <person name="Lipzen A."/>
            <person name="Lundell T."/>
            <person name="Morin E."/>
            <person name="Murat C."/>
            <person name="Sun H."/>
            <person name="Tunlid A."/>
            <person name="Henrissat B."/>
            <person name="Grigoriev I.V."/>
            <person name="Hibbett D.S."/>
            <person name="Martin F."/>
            <person name="Nordberg H.P."/>
            <person name="Cantor M.N."/>
            <person name="Hua S.X."/>
        </authorList>
    </citation>
    <scope>NUCLEOTIDE SEQUENCE [LARGE SCALE GENOMIC DNA]</scope>
    <source>
        <strain evidence="1 2">Marx 270</strain>
    </source>
</reference>
<keyword evidence="2" id="KW-1185">Reference proteome</keyword>
<proteinExistence type="predicted"/>
<gene>
    <name evidence="1" type="ORF">M404DRAFT_37623</name>
</gene>
<dbReference type="STRING" id="870435.A0A0C3PEI4"/>
<sequence length="84" mass="9527">MLRLLRNEILPQKVLPCTYALDLYYGAILCLRGMQSLNAFAPIQMCGGCRRSLTGKSPSQPVDALANFQYYAWNELPVEIRDVF</sequence>
<feature type="non-terminal residue" evidence="1">
    <location>
        <position position="84"/>
    </location>
</feature>
<dbReference type="OrthoDB" id="2691992at2759"/>
<accession>A0A0C3PEI4</accession>
<evidence type="ECO:0000313" key="1">
    <source>
        <dbReference type="EMBL" id="KIO12235.1"/>
    </source>
</evidence>
<protein>
    <submittedName>
        <fullName evidence="1">Uncharacterized protein</fullName>
    </submittedName>
</protein>
<dbReference type="HOGENOM" id="CLU_171994_0_0_1"/>
<reference evidence="2" key="2">
    <citation type="submission" date="2015-01" db="EMBL/GenBank/DDBJ databases">
        <title>Evolutionary Origins and Diversification of the Mycorrhizal Mutualists.</title>
        <authorList>
            <consortium name="DOE Joint Genome Institute"/>
            <consortium name="Mycorrhizal Genomics Consortium"/>
            <person name="Kohler A."/>
            <person name="Kuo A."/>
            <person name="Nagy L.G."/>
            <person name="Floudas D."/>
            <person name="Copeland A."/>
            <person name="Barry K.W."/>
            <person name="Cichocki N."/>
            <person name="Veneault-Fourrey C."/>
            <person name="LaButti K."/>
            <person name="Lindquist E.A."/>
            <person name="Lipzen A."/>
            <person name="Lundell T."/>
            <person name="Morin E."/>
            <person name="Murat C."/>
            <person name="Riley R."/>
            <person name="Ohm R."/>
            <person name="Sun H."/>
            <person name="Tunlid A."/>
            <person name="Henrissat B."/>
            <person name="Grigoriev I.V."/>
            <person name="Hibbett D.S."/>
            <person name="Martin F."/>
        </authorList>
    </citation>
    <scope>NUCLEOTIDE SEQUENCE [LARGE SCALE GENOMIC DNA]</scope>
    <source>
        <strain evidence="2">Marx 270</strain>
    </source>
</reference>
<evidence type="ECO:0000313" key="2">
    <source>
        <dbReference type="Proteomes" id="UP000054217"/>
    </source>
</evidence>
<dbReference type="Proteomes" id="UP000054217">
    <property type="component" value="Unassembled WGS sequence"/>
</dbReference>